<dbReference type="InterPro" id="IPR002155">
    <property type="entry name" value="Thiolase"/>
</dbReference>
<proteinExistence type="inferred from homology"/>
<dbReference type="GeneID" id="106808526"/>
<evidence type="ECO:0000256" key="2">
    <source>
        <dbReference type="ARBA" id="ARBA00022679"/>
    </source>
</evidence>
<evidence type="ECO:0000256" key="5">
    <source>
        <dbReference type="ARBA" id="ARBA00023315"/>
    </source>
</evidence>
<evidence type="ECO:0000259" key="6">
    <source>
        <dbReference type="Pfam" id="PF00108"/>
    </source>
</evidence>
<dbReference type="InterPro" id="IPR016039">
    <property type="entry name" value="Thiolase-like"/>
</dbReference>
<keyword evidence="7" id="KW-1185">Reference proteome</keyword>
<dbReference type="PANTHER" id="PTHR18919">
    <property type="entry name" value="ACETYL-COA C-ACYLTRANSFERASE"/>
    <property type="match status" value="1"/>
</dbReference>
<comment type="similarity">
    <text evidence="1">Belongs to the thiolase-like superfamily. Thiolase family.</text>
</comment>
<evidence type="ECO:0000256" key="4">
    <source>
        <dbReference type="ARBA" id="ARBA00023098"/>
    </source>
</evidence>
<dbReference type="InterPro" id="IPR020615">
    <property type="entry name" value="Thiolase_acyl_enz_int_AS"/>
</dbReference>
<dbReference type="PANTHER" id="PTHR18919:SF153">
    <property type="entry name" value="TRIFUNCTIONAL ENZYME SUBUNIT BETA, MITOCHONDRIAL"/>
    <property type="match status" value="1"/>
</dbReference>
<reference evidence="8" key="1">
    <citation type="submission" date="2025-08" db="UniProtKB">
        <authorList>
            <consortium name="RefSeq"/>
        </authorList>
    </citation>
    <scope>IDENTIFICATION</scope>
</reference>
<gene>
    <name evidence="8" type="primary">LOC106808526</name>
</gene>
<dbReference type="Proteomes" id="UP000695022">
    <property type="component" value="Unplaced"/>
</dbReference>
<sequence length="357" mass="38124">MNVLRCFSTSPIVRANVQDGKKGGRAAGTRNVVLVEGVRTPFLMSGTTYSSLMPHDLARMALAGLAQKTGIARDVAEYIIMGTVIQEVKTSNIAREAALGAGYSDKIPAHTVTMACISSNLAMSTAASLITSGQHDAIICGGVEFMSDVPIRHSRKMRQLMLRSTKAKTMGAKLGLVGQLRPAFFTPELPRGGVSTASRWSLGDRPWRRHSRHVARYAGVPLQNRLTGHRAVRKGFSPIDLTSTGPDYRHVQEGFLAIAPAHAGAVRGFLSVDSPVTVPGTGFLSIRLTGSAGTAGFASDRLTVTVQLQTDGASACLLMSEEKALAMGLKPKAYLRDYVFVSQDPKDQLLLGFVNVS</sequence>
<evidence type="ECO:0000256" key="1">
    <source>
        <dbReference type="ARBA" id="ARBA00010982"/>
    </source>
</evidence>
<evidence type="ECO:0000313" key="7">
    <source>
        <dbReference type="Proteomes" id="UP000695022"/>
    </source>
</evidence>
<keyword evidence="2" id="KW-0808">Transferase</keyword>
<dbReference type="RefSeq" id="XP_014666769.1">
    <property type="nucleotide sequence ID" value="XM_014811283.1"/>
</dbReference>
<dbReference type="PROSITE" id="PS00098">
    <property type="entry name" value="THIOLASE_1"/>
    <property type="match status" value="1"/>
</dbReference>
<keyword evidence="4" id="KW-0443">Lipid metabolism</keyword>
<feature type="domain" description="Thiolase N-terminal" evidence="6">
    <location>
        <begin position="32"/>
        <end position="170"/>
    </location>
</feature>
<evidence type="ECO:0000313" key="8">
    <source>
        <dbReference type="RefSeq" id="XP_014666769.1"/>
    </source>
</evidence>
<dbReference type="Pfam" id="PF00108">
    <property type="entry name" value="Thiolase_N"/>
    <property type="match status" value="1"/>
</dbReference>
<organism evidence="7 8">
    <name type="scientific">Priapulus caudatus</name>
    <name type="common">Priapulid worm</name>
    <dbReference type="NCBI Taxonomy" id="37621"/>
    <lineage>
        <taxon>Eukaryota</taxon>
        <taxon>Metazoa</taxon>
        <taxon>Ecdysozoa</taxon>
        <taxon>Scalidophora</taxon>
        <taxon>Priapulida</taxon>
        <taxon>Priapulimorpha</taxon>
        <taxon>Priapulimorphida</taxon>
        <taxon>Priapulidae</taxon>
        <taxon>Priapulus</taxon>
    </lineage>
</organism>
<dbReference type="Gene3D" id="3.40.47.10">
    <property type="match status" value="2"/>
</dbReference>
<dbReference type="InterPro" id="IPR020616">
    <property type="entry name" value="Thiolase_N"/>
</dbReference>
<dbReference type="PIRSF" id="PIRSF000429">
    <property type="entry name" value="Ac-CoA_Ac_transf"/>
    <property type="match status" value="1"/>
</dbReference>
<keyword evidence="3" id="KW-0276">Fatty acid metabolism</keyword>
<evidence type="ECO:0000256" key="3">
    <source>
        <dbReference type="ARBA" id="ARBA00022832"/>
    </source>
</evidence>
<accession>A0ABM1E3J8</accession>
<keyword evidence="5" id="KW-0012">Acyltransferase</keyword>
<name>A0ABM1E3J8_PRICU</name>
<dbReference type="SUPFAM" id="SSF53901">
    <property type="entry name" value="Thiolase-like"/>
    <property type="match status" value="1"/>
</dbReference>
<protein>
    <submittedName>
        <fullName evidence="8">Trifunctional enzyme subunit beta, mitochondrial-like</fullName>
    </submittedName>
</protein>